<evidence type="ECO:0000313" key="5">
    <source>
        <dbReference type="RefSeq" id="XP_030987721.1"/>
    </source>
</evidence>
<dbReference type="InterPro" id="IPR029024">
    <property type="entry name" value="TerB-like"/>
</dbReference>
<evidence type="ECO:0000256" key="2">
    <source>
        <dbReference type="SAM" id="MobiDB-lite"/>
    </source>
</evidence>
<dbReference type="PANTHER" id="PTHR12411">
    <property type="entry name" value="CYSTEINE PROTEASE FAMILY C1-RELATED"/>
    <property type="match status" value="1"/>
</dbReference>
<comment type="similarity">
    <text evidence="1">Belongs to the peptidase C1 family.</text>
</comment>
<dbReference type="InterPro" id="IPR007791">
    <property type="entry name" value="DjlA_N"/>
</dbReference>
<dbReference type="AlphaFoldDB" id="A0A6P8BKT4"/>
<evidence type="ECO:0000313" key="4">
    <source>
        <dbReference type="Proteomes" id="UP000515153"/>
    </source>
</evidence>
<name>A0A6P8BKT4_PYRGI</name>
<dbReference type="CDD" id="cd02619">
    <property type="entry name" value="Peptidase_C1"/>
    <property type="match status" value="1"/>
</dbReference>
<dbReference type="GeneID" id="41955179"/>
<dbReference type="InterPro" id="IPR000668">
    <property type="entry name" value="Peptidase_C1A_C"/>
</dbReference>
<evidence type="ECO:0000259" key="3">
    <source>
        <dbReference type="SMART" id="SM00645"/>
    </source>
</evidence>
<accession>A0A6P8BKT4</accession>
<feature type="region of interest" description="Disordered" evidence="2">
    <location>
        <begin position="430"/>
        <end position="482"/>
    </location>
</feature>
<dbReference type="Gene3D" id="3.90.70.10">
    <property type="entry name" value="Cysteine proteinases"/>
    <property type="match status" value="1"/>
</dbReference>
<dbReference type="RefSeq" id="XP_030987721.1">
    <property type="nucleotide sequence ID" value="XM_031120265.1"/>
</dbReference>
<proteinExistence type="inferred from homology"/>
<reference evidence="5" key="2">
    <citation type="submission" date="2019-10" db="EMBL/GenBank/DDBJ databases">
        <authorList>
            <consortium name="NCBI Genome Project"/>
        </authorList>
    </citation>
    <scope>NUCLEOTIDE SEQUENCE</scope>
    <source>
        <strain evidence="5">NI907</strain>
    </source>
</reference>
<keyword evidence="4" id="KW-1185">Reference proteome</keyword>
<feature type="compositionally biased region" description="Acidic residues" evidence="2">
    <location>
        <begin position="432"/>
        <end position="456"/>
    </location>
</feature>
<dbReference type="KEGG" id="pgri:PgNI_00182"/>
<gene>
    <name evidence="5" type="ORF">PgNI_00182</name>
</gene>
<feature type="compositionally biased region" description="Basic and acidic residues" evidence="2">
    <location>
        <begin position="457"/>
        <end position="482"/>
    </location>
</feature>
<dbReference type="InterPro" id="IPR038765">
    <property type="entry name" value="Papain-like_cys_pep_sf"/>
</dbReference>
<dbReference type="CDD" id="cd07177">
    <property type="entry name" value="terB_like"/>
    <property type="match status" value="1"/>
</dbReference>
<sequence length="482" mass="53811">MSAFTITQPDGSSRTFVGYQYRPPREDCKEYTTAGTSNLDHLPHKVDLRRYMSPVESQGQTMSCVANAVAGAYEYLVKRHLGAHGYDVSRLFIYYNARLVNDPDGAETISDSGSNMEHAIDGLRQYGACSEETWPFDEAAVNHQPSQEAYDEAAGFVIEEAFRVKTDLDLWRTALADGHPIIFGVKTYGSFGQPRRGVVPVPTAAEEAKGDEEGSHGEHAMLCVGYSDPDQVFIVRNSWGEDWAAAGYCYMPYRYVMSERWNLEDSWVVERVDVLPPDEDCWAEDDETVLEEVSGVIADMSEDEYGNLVERMGPVPVEVRLALLFLRAAGADGQVAEEEMQGAVDHLAPVLEELGSKQNADAVLRNTHARFGDDDALVWDTVDVFREVFAPEVLASITAQLQDIIAADDEVSEEEQHFVDTVIDRWQVAPAAEEEEEEEGQVDDGEGDGDDQGEFDEQQHVETGEDDYDEHHYAHEEDVDRQ</sequence>
<feature type="domain" description="Peptidase C1A papain C-terminal" evidence="3">
    <location>
        <begin position="42"/>
        <end position="257"/>
    </location>
</feature>
<organism evidence="4 5">
    <name type="scientific">Pyricularia grisea</name>
    <name type="common">Crabgrass-specific blast fungus</name>
    <name type="synonym">Magnaporthe grisea</name>
    <dbReference type="NCBI Taxonomy" id="148305"/>
    <lineage>
        <taxon>Eukaryota</taxon>
        <taxon>Fungi</taxon>
        <taxon>Dikarya</taxon>
        <taxon>Ascomycota</taxon>
        <taxon>Pezizomycotina</taxon>
        <taxon>Sordariomycetes</taxon>
        <taxon>Sordariomycetidae</taxon>
        <taxon>Magnaporthales</taxon>
        <taxon>Pyriculariaceae</taxon>
        <taxon>Pyricularia</taxon>
    </lineage>
</organism>
<dbReference type="Gene3D" id="1.10.3680.10">
    <property type="entry name" value="TerB-like"/>
    <property type="match status" value="1"/>
</dbReference>
<dbReference type="Pfam" id="PF05099">
    <property type="entry name" value="TerB"/>
    <property type="match status" value="1"/>
</dbReference>
<dbReference type="Pfam" id="PF00112">
    <property type="entry name" value="Peptidase_C1"/>
    <property type="match status" value="1"/>
</dbReference>
<dbReference type="InterPro" id="IPR013128">
    <property type="entry name" value="Peptidase_C1A"/>
</dbReference>
<dbReference type="SUPFAM" id="SSF54001">
    <property type="entry name" value="Cysteine proteinases"/>
    <property type="match status" value="1"/>
</dbReference>
<reference evidence="5" key="1">
    <citation type="journal article" date="2019" name="Mol. Biol. Evol.">
        <title>Blast fungal genomes show frequent chromosomal changes, gene gains and losses, and effector gene turnover.</title>
        <authorList>
            <person name="Gomez Luciano L.B."/>
            <person name="Jason Tsai I."/>
            <person name="Chuma I."/>
            <person name="Tosa Y."/>
            <person name="Chen Y.H."/>
            <person name="Li J.Y."/>
            <person name="Li M.Y."/>
            <person name="Jade Lu M.Y."/>
            <person name="Nakayashiki H."/>
            <person name="Li W.H."/>
        </authorList>
    </citation>
    <scope>NUCLEOTIDE SEQUENCE</scope>
    <source>
        <strain evidence="5">NI907</strain>
    </source>
</reference>
<protein>
    <recommendedName>
        <fullName evidence="3">Peptidase C1A papain C-terminal domain-containing protein</fullName>
    </recommendedName>
</protein>
<reference evidence="5" key="3">
    <citation type="submission" date="2025-08" db="UniProtKB">
        <authorList>
            <consortium name="RefSeq"/>
        </authorList>
    </citation>
    <scope>IDENTIFICATION</scope>
    <source>
        <strain evidence="5">NI907</strain>
    </source>
</reference>
<dbReference type="SUPFAM" id="SSF158682">
    <property type="entry name" value="TerB-like"/>
    <property type="match status" value="1"/>
</dbReference>
<dbReference type="GO" id="GO:0006508">
    <property type="term" value="P:proteolysis"/>
    <property type="evidence" value="ECO:0007669"/>
    <property type="project" value="InterPro"/>
</dbReference>
<dbReference type="Proteomes" id="UP000515153">
    <property type="component" value="Unplaced"/>
</dbReference>
<dbReference type="GO" id="GO:0008234">
    <property type="term" value="F:cysteine-type peptidase activity"/>
    <property type="evidence" value="ECO:0007669"/>
    <property type="project" value="InterPro"/>
</dbReference>
<evidence type="ECO:0000256" key="1">
    <source>
        <dbReference type="ARBA" id="ARBA00008455"/>
    </source>
</evidence>
<dbReference type="SMART" id="SM00645">
    <property type="entry name" value="Pept_C1"/>
    <property type="match status" value="1"/>
</dbReference>